<name>A0A1G7J846_9BACT</name>
<dbReference type="EMBL" id="LT629690">
    <property type="protein sequence ID" value="SDF21056.1"/>
    <property type="molecule type" value="Genomic_DNA"/>
</dbReference>
<organism evidence="3 4">
    <name type="scientific">Terriglobus roseus</name>
    <dbReference type="NCBI Taxonomy" id="392734"/>
    <lineage>
        <taxon>Bacteria</taxon>
        <taxon>Pseudomonadati</taxon>
        <taxon>Acidobacteriota</taxon>
        <taxon>Terriglobia</taxon>
        <taxon>Terriglobales</taxon>
        <taxon>Acidobacteriaceae</taxon>
        <taxon>Terriglobus</taxon>
    </lineage>
</organism>
<evidence type="ECO:0000313" key="4">
    <source>
        <dbReference type="Proteomes" id="UP000182427"/>
    </source>
</evidence>
<dbReference type="OrthoDB" id="292792at2"/>
<reference evidence="4" key="1">
    <citation type="submission" date="2016-10" db="EMBL/GenBank/DDBJ databases">
        <authorList>
            <person name="Varghese N."/>
            <person name="Submissions S."/>
        </authorList>
    </citation>
    <scope>NUCLEOTIDE SEQUENCE [LARGE SCALE GENOMIC DNA]</scope>
    <source>
        <strain evidence="4">GAS232</strain>
    </source>
</reference>
<gene>
    <name evidence="3" type="ORF">SAMN05444167_1721</name>
</gene>
<evidence type="ECO:0000256" key="1">
    <source>
        <dbReference type="SAM" id="MobiDB-lite"/>
    </source>
</evidence>
<accession>A0A1G7J846</accession>
<evidence type="ECO:0000259" key="2">
    <source>
        <dbReference type="Pfam" id="PF13699"/>
    </source>
</evidence>
<dbReference type="InterPro" id="IPR025295">
    <property type="entry name" value="eCIS_core_dom"/>
</dbReference>
<protein>
    <recommendedName>
        <fullName evidence="2">eCIS core domain-containing protein</fullName>
    </recommendedName>
</protein>
<sequence length="485" mass="53452">MTMKHANAAGKQSKSFAMRRQGNDTLHAASLPKPIKQFASHGAVSLSSVRSVRSVNGTSGKDAPIVTARPSPRMDTPRNEQLEAQADRMASHVARRETGVRLSSPKVQGQKREIGAKESATKYEQLRDQSSGGGEPLDTVTQSVMERRFERGLSHIRIHRDGKSAHKAEKQSMRAYTLGSDIVFAPGRYNPAAVDGQELLAHEISHAIQQQGGEGGRKSREDRPMLSATQKHVQAKVEIRQVGRGEASAFGRRQELLDRMNRLSTGMQYALTGPQITYTVLDASHLTAFDQQMRGFIDRADTVPLRLVTSAALTQQGSPTFKALNVDSFDLGYLDLDDMRASDDNSFQMNLVHLLRERFATSRYDHRIGTFTPADDPEFQRAHAAGVEAESQLLRDKVGDPTIHFVFEEDRSDNLMVFGYRSREGYSIFHVLRSTGGGVMAGHVFVQTKDNRRLSLDDFIAERNRTAAAHAAASSSTTVPTAAAH</sequence>
<feature type="region of interest" description="Disordered" evidence="1">
    <location>
        <begin position="94"/>
        <end position="138"/>
    </location>
</feature>
<dbReference type="AlphaFoldDB" id="A0A1G7J846"/>
<proteinExistence type="predicted"/>
<feature type="compositionally biased region" description="Basic and acidic residues" evidence="1">
    <location>
        <begin position="110"/>
        <end position="127"/>
    </location>
</feature>
<feature type="region of interest" description="Disordered" evidence="1">
    <location>
        <begin position="43"/>
        <end position="77"/>
    </location>
</feature>
<dbReference type="Pfam" id="PF13699">
    <property type="entry name" value="eCIS_core"/>
    <property type="match status" value="1"/>
</dbReference>
<keyword evidence="4" id="KW-1185">Reference proteome</keyword>
<feature type="compositionally biased region" description="Low complexity" evidence="1">
    <location>
        <begin position="44"/>
        <end position="55"/>
    </location>
</feature>
<dbReference type="RefSeq" id="WP_083344760.1">
    <property type="nucleotide sequence ID" value="NZ_LT629690.1"/>
</dbReference>
<feature type="region of interest" description="Disordered" evidence="1">
    <location>
        <begin position="1"/>
        <end position="27"/>
    </location>
</feature>
<evidence type="ECO:0000313" key="3">
    <source>
        <dbReference type="EMBL" id="SDF21056.1"/>
    </source>
</evidence>
<feature type="domain" description="eCIS core" evidence="2">
    <location>
        <begin position="136"/>
        <end position="213"/>
    </location>
</feature>
<dbReference type="Proteomes" id="UP000182427">
    <property type="component" value="Chromosome I"/>
</dbReference>